<reference evidence="1" key="1">
    <citation type="journal article" date="2021" name="Proc. Natl. Acad. Sci. U.S.A.">
        <title>A Catalog of Tens of Thousands of Viruses from Human Metagenomes Reveals Hidden Associations with Chronic Diseases.</title>
        <authorList>
            <person name="Tisza M.J."/>
            <person name="Buck C.B."/>
        </authorList>
    </citation>
    <scope>NUCLEOTIDE SEQUENCE</scope>
    <source>
        <strain evidence="1">Ctq8D8</strain>
    </source>
</reference>
<dbReference type="EMBL" id="BK032630">
    <property type="protein sequence ID" value="DAF52221.1"/>
    <property type="molecule type" value="Genomic_DNA"/>
</dbReference>
<accession>A0A8S5SME3</accession>
<proteinExistence type="predicted"/>
<organism evidence="1">
    <name type="scientific">Siphoviridae sp. ctq8D8</name>
    <dbReference type="NCBI Taxonomy" id="2827944"/>
    <lineage>
        <taxon>Viruses</taxon>
        <taxon>Duplodnaviria</taxon>
        <taxon>Heunggongvirae</taxon>
        <taxon>Uroviricota</taxon>
        <taxon>Caudoviricetes</taxon>
    </lineage>
</organism>
<sequence>MRLKSSKPGIRWKHWRKCLFPNPAEIYTTL</sequence>
<protein>
    <submittedName>
        <fullName evidence="1">Uncharacterized protein</fullName>
    </submittedName>
</protein>
<evidence type="ECO:0000313" key="1">
    <source>
        <dbReference type="EMBL" id="DAF52221.1"/>
    </source>
</evidence>
<name>A0A8S5SME3_9CAUD</name>